<dbReference type="Gene3D" id="3.40.50.150">
    <property type="entry name" value="Vaccinia Virus protein VP39"/>
    <property type="match status" value="1"/>
</dbReference>
<evidence type="ECO:0000256" key="4">
    <source>
        <dbReference type="ARBA" id="ARBA00022884"/>
    </source>
</evidence>
<evidence type="ECO:0000256" key="1">
    <source>
        <dbReference type="ARBA" id="ARBA00022603"/>
    </source>
</evidence>
<keyword evidence="1 5" id="KW-0489">Methyltransferase</keyword>
<feature type="binding site" evidence="5">
    <location>
        <position position="122"/>
    </location>
    <ligand>
        <name>S-adenosyl-L-methionine</name>
        <dbReference type="ChEBI" id="CHEBI:59789"/>
    </ligand>
</feature>
<keyword evidence="4 5" id="KW-0694">RNA-binding</keyword>
<gene>
    <name evidence="8" type="ORF">SAMN02745673_01665</name>
</gene>
<feature type="domain" description="Ribosomal RNA adenine methylase transferase N-terminal" evidence="7">
    <location>
        <begin position="40"/>
        <end position="204"/>
    </location>
</feature>
<dbReference type="SUPFAM" id="SSF53335">
    <property type="entry name" value="S-adenosyl-L-methionine-dependent methyltransferases"/>
    <property type="match status" value="1"/>
</dbReference>
<dbReference type="AlphaFoldDB" id="A0A1T4P7B3"/>
<dbReference type="SMART" id="SM00650">
    <property type="entry name" value="rADc"/>
    <property type="match status" value="1"/>
</dbReference>
<dbReference type="InterPro" id="IPR029063">
    <property type="entry name" value="SAM-dependent_MTases_sf"/>
</dbReference>
<feature type="binding site" evidence="5">
    <location>
        <position position="81"/>
    </location>
    <ligand>
        <name>S-adenosyl-L-methionine</name>
        <dbReference type="ChEBI" id="CHEBI:59789"/>
    </ligand>
</feature>
<evidence type="ECO:0000259" key="7">
    <source>
        <dbReference type="SMART" id="SM00650"/>
    </source>
</evidence>
<feature type="binding site" evidence="5">
    <location>
        <position position="60"/>
    </location>
    <ligand>
        <name>S-adenosyl-L-methionine</name>
        <dbReference type="ChEBI" id="CHEBI:59789"/>
    </ligand>
</feature>
<reference evidence="8 9" key="1">
    <citation type="submission" date="2017-02" db="EMBL/GenBank/DDBJ databases">
        <authorList>
            <person name="Peterson S.W."/>
        </authorList>
    </citation>
    <scope>NUCLEOTIDE SEQUENCE [LARGE SCALE GENOMIC DNA]</scope>
    <source>
        <strain evidence="8 9">DSM 45154</strain>
    </source>
</reference>
<proteinExistence type="inferred from homology"/>
<dbReference type="RefSeq" id="WP_078761051.1">
    <property type="nucleotide sequence ID" value="NZ_FUWS01000004.1"/>
</dbReference>
<keyword evidence="9" id="KW-1185">Reference proteome</keyword>
<dbReference type="STRING" id="1122192.SAMN02745673_01665"/>
<dbReference type="Proteomes" id="UP000190637">
    <property type="component" value="Unassembled WGS sequence"/>
</dbReference>
<dbReference type="PROSITE" id="PS51689">
    <property type="entry name" value="SAM_RNA_A_N6_MT"/>
    <property type="match status" value="1"/>
</dbReference>
<dbReference type="EMBL" id="FUWS01000004">
    <property type="protein sequence ID" value="SJZ87465.1"/>
    <property type="molecule type" value="Genomic_DNA"/>
</dbReference>
<dbReference type="GO" id="GO:0003723">
    <property type="term" value="F:RNA binding"/>
    <property type="evidence" value="ECO:0007669"/>
    <property type="project" value="UniProtKB-UniRule"/>
</dbReference>
<accession>A0A1T4P7B3</accession>
<dbReference type="NCBIfam" id="NF000499">
    <property type="entry name" value="Erm23S_rRNA_broad"/>
    <property type="match status" value="1"/>
</dbReference>
<dbReference type="PANTHER" id="PTHR11727">
    <property type="entry name" value="DIMETHYLADENOSINE TRANSFERASE"/>
    <property type="match status" value="1"/>
</dbReference>
<feature type="binding site" evidence="5">
    <location>
        <position position="35"/>
    </location>
    <ligand>
        <name>S-adenosyl-L-methionine</name>
        <dbReference type="ChEBI" id="CHEBI:59789"/>
    </ligand>
</feature>
<evidence type="ECO:0000313" key="9">
    <source>
        <dbReference type="Proteomes" id="UP000190637"/>
    </source>
</evidence>
<dbReference type="Pfam" id="PF00398">
    <property type="entry name" value="RrnaAD"/>
    <property type="match status" value="1"/>
</dbReference>
<sequence>MSHHRGTPAGSAPGTRVPSRGRRANRRRALSQNFLTDPSVARWLVRLAAPGRDDLVIEVGPGDGALTRFLAPVCGTLLCYEIDPGFAARLAKRYRAVPSVRVISGDFLDSRTPRAPFSVVANIPYSITSDIVDWCLRAPTLTSATLITQVEYARKRTGGFGRWSRLTVRTWPWFEWTLAGRVPRDRFFPVPRVDAGVLRLRRRPVPLVPDHLAGAYRHFVDTGFSGVGGCLHASLRRDHPRRRLDAAFRAAGVDPRRVVAFVPPDRWVDLFLHLHGT</sequence>
<evidence type="ECO:0000256" key="5">
    <source>
        <dbReference type="PROSITE-ProRule" id="PRU01026"/>
    </source>
</evidence>
<evidence type="ECO:0000256" key="3">
    <source>
        <dbReference type="ARBA" id="ARBA00022691"/>
    </source>
</evidence>
<dbReference type="InterPro" id="IPR020598">
    <property type="entry name" value="rRNA_Ade_methylase_Trfase_N"/>
</dbReference>
<dbReference type="PANTHER" id="PTHR11727:SF7">
    <property type="entry name" value="DIMETHYLADENOSINE TRANSFERASE-RELATED"/>
    <property type="match status" value="1"/>
</dbReference>
<feature type="binding site" evidence="5">
    <location>
        <position position="33"/>
    </location>
    <ligand>
        <name>S-adenosyl-L-methionine</name>
        <dbReference type="ChEBI" id="CHEBI:59789"/>
    </ligand>
</feature>
<feature type="binding site" evidence="5">
    <location>
        <position position="106"/>
    </location>
    <ligand>
        <name>S-adenosyl-L-methionine</name>
        <dbReference type="ChEBI" id="CHEBI:59789"/>
    </ligand>
</feature>
<protein>
    <submittedName>
        <fullName evidence="8">23S rRNA (Adenine-N6)-dimethyltransferase</fullName>
    </submittedName>
</protein>
<dbReference type="PROSITE" id="PS01131">
    <property type="entry name" value="RRNA_A_DIMETH"/>
    <property type="match status" value="1"/>
</dbReference>
<feature type="compositionally biased region" description="Basic residues" evidence="6">
    <location>
        <begin position="19"/>
        <end position="29"/>
    </location>
</feature>
<keyword evidence="2 5" id="KW-0808">Transferase</keyword>
<dbReference type="NCBIfam" id="NF000337">
    <property type="entry name" value="erm_SHROVE"/>
    <property type="match status" value="1"/>
</dbReference>
<keyword evidence="3 5" id="KW-0949">S-adenosyl-L-methionine</keyword>
<evidence type="ECO:0000256" key="6">
    <source>
        <dbReference type="SAM" id="MobiDB-lite"/>
    </source>
</evidence>
<comment type="similarity">
    <text evidence="5">Belongs to the class I-like SAM-binding methyltransferase superfamily. rRNA adenine N(6)-methyltransferase family.</text>
</comment>
<feature type="region of interest" description="Disordered" evidence="6">
    <location>
        <begin position="1"/>
        <end position="29"/>
    </location>
</feature>
<evidence type="ECO:0000256" key="2">
    <source>
        <dbReference type="ARBA" id="ARBA00022679"/>
    </source>
</evidence>
<organism evidence="8 9">
    <name type="scientific">Marinactinospora thermotolerans DSM 45154</name>
    <dbReference type="NCBI Taxonomy" id="1122192"/>
    <lineage>
        <taxon>Bacteria</taxon>
        <taxon>Bacillati</taxon>
        <taxon>Actinomycetota</taxon>
        <taxon>Actinomycetes</taxon>
        <taxon>Streptosporangiales</taxon>
        <taxon>Nocardiopsidaceae</taxon>
        <taxon>Marinactinospora</taxon>
    </lineage>
</organism>
<dbReference type="GO" id="GO:0005829">
    <property type="term" value="C:cytosol"/>
    <property type="evidence" value="ECO:0007669"/>
    <property type="project" value="TreeGrafter"/>
</dbReference>
<dbReference type="InterPro" id="IPR020596">
    <property type="entry name" value="rRNA_Ade_Mease_Trfase_CS"/>
</dbReference>
<dbReference type="InterPro" id="IPR001737">
    <property type="entry name" value="KsgA/Erm"/>
</dbReference>
<dbReference type="GO" id="GO:0000179">
    <property type="term" value="F:rRNA (adenine-N6,N6-)-dimethyltransferase activity"/>
    <property type="evidence" value="ECO:0007669"/>
    <property type="project" value="UniProtKB-UniRule"/>
</dbReference>
<name>A0A1T4P7B3_9ACTN</name>
<evidence type="ECO:0000313" key="8">
    <source>
        <dbReference type="EMBL" id="SJZ87465.1"/>
    </source>
</evidence>